<dbReference type="GO" id="GO:0030288">
    <property type="term" value="C:outer membrane-bounded periplasmic space"/>
    <property type="evidence" value="ECO:0007669"/>
    <property type="project" value="UniProtKB-ARBA"/>
</dbReference>
<dbReference type="GO" id="GO:0015833">
    <property type="term" value="P:peptide transport"/>
    <property type="evidence" value="ECO:0007669"/>
    <property type="project" value="TreeGrafter"/>
</dbReference>
<sequence>MKTNTWLRPTALAIALIGLTACGNDDKATTATDNATPATSDKTLTVVTPWEITNADPSTSGFVYQRMGIGETLVDVDEAGAIIPALAEKWETADNGKTWVFTLRDDVKFHDGTPMTAKEVVNSLTLALNKPTALESANIELIKAVDDKTVEFTLAEPLTTLPSYLTHATAIILAPASFDDKGQATKIIGTGAYQADKVEPPQKIEQSAYADYWGQKAHINRIHYLANSRSETRTLLVESGDDHLVYTLDSASLKRLQNNSDLQVATQTLARTIVIKMNIANPLFADKTTRQALSDAIDREAIAKSVLRIGDAGAYELLPPMFGGWQAGVAKSAPDYPAIKAKLLANGFTEGANGVLQKDGKPFTISLITFSDRPELPLIATALQDQWRKIGVDLQVNITNSSEIPKAHQDGSLQMALYARNYGNTPDPLASLQSDLSPQGSDWGVMNYQNSALTQALHDIATTADDVKRDELKKQVATILADERPLIPVVYYQQSASAHKSLQGLTLDPFERKYNLNQLKW</sequence>
<accession>A0A066UCH0</accession>
<dbReference type="EMBL" id="AOMT01000022">
    <property type="protein sequence ID" value="KDN25101.1"/>
    <property type="molecule type" value="Genomic_DNA"/>
</dbReference>
<dbReference type="PROSITE" id="PS51257">
    <property type="entry name" value="PROKAR_LIPOPROTEIN"/>
    <property type="match status" value="1"/>
</dbReference>
<dbReference type="PROSITE" id="PS01040">
    <property type="entry name" value="SBP_BACTERIAL_5"/>
    <property type="match status" value="1"/>
</dbReference>
<keyword evidence="2 3" id="KW-0732">Signal</keyword>
<feature type="domain" description="Solute-binding protein family 5" evidence="4">
    <location>
        <begin position="82"/>
        <end position="441"/>
    </location>
</feature>
<feature type="chain" id="PRO_5001627090" evidence="3">
    <location>
        <begin position="24"/>
        <end position="521"/>
    </location>
</feature>
<dbReference type="InterPro" id="IPR000914">
    <property type="entry name" value="SBP_5_dom"/>
</dbReference>
<evidence type="ECO:0000256" key="3">
    <source>
        <dbReference type="SAM" id="SignalP"/>
    </source>
</evidence>
<comment type="similarity">
    <text evidence="1">Belongs to the bacterial solute-binding protein 5 family.</text>
</comment>
<dbReference type="GO" id="GO:0043190">
    <property type="term" value="C:ATP-binding cassette (ABC) transporter complex"/>
    <property type="evidence" value="ECO:0007669"/>
    <property type="project" value="InterPro"/>
</dbReference>
<dbReference type="InterPro" id="IPR030678">
    <property type="entry name" value="Peptide/Ni-bd"/>
</dbReference>
<dbReference type="PANTHER" id="PTHR30290:SF83">
    <property type="entry name" value="ABC TRANSPORTER SUBSTRATE-BINDING PROTEIN"/>
    <property type="match status" value="1"/>
</dbReference>
<evidence type="ECO:0000313" key="5">
    <source>
        <dbReference type="EMBL" id="KDN25101.1"/>
    </source>
</evidence>
<dbReference type="InterPro" id="IPR039424">
    <property type="entry name" value="SBP_5"/>
</dbReference>
<dbReference type="GO" id="GO:1904680">
    <property type="term" value="F:peptide transmembrane transporter activity"/>
    <property type="evidence" value="ECO:0007669"/>
    <property type="project" value="TreeGrafter"/>
</dbReference>
<dbReference type="eggNOG" id="COG0747">
    <property type="taxonomic scope" value="Bacteria"/>
</dbReference>
<dbReference type="Pfam" id="PF00496">
    <property type="entry name" value="SBP_bac_5"/>
    <property type="match status" value="1"/>
</dbReference>
<dbReference type="AlphaFoldDB" id="A0A066UCH0"/>
<evidence type="ECO:0000256" key="2">
    <source>
        <dbReference type="ARBA" id="ARBA00022729"/>
    </source>
</evidence>
<dbReference type="Gene3D" id="3.40.190.10">
    <property type="entry name" value="Periplasmic binding protein-like II"/>
    <property type="match status" value="1"/>
</dbReference>
<evidence type="ECO:0000256" key="1">
    <source>
        <dbReference type="ARBA" id="ARBA00005695"/>
    </source>
</evidence>
<comment type="caution">
    <text evidence="5">The sequence shown here is derived from an EMBL/GenBank/DDBJ whole genome shotgun (WGS) entry which is preliminary data.</text>
</comment>
<protein>
    <submittedName>
        <fullName evidence="5">Nickel-binding periplasmic protein nikA</fullName>
    </submittedName>
</protein>
<dbReference type="Gene3D" id="3.10.105.10">
    <property type="entry name" value="Dipeptide-binding Protein, Domain 3"/>
    <property type="match status" value="1"/>
</dbReference>
<dbReference type="PANTHER" id="PTHR30290">
    <property type="entry name" value="PERIPLASMIC BINDING COMPONENT OF ABC TRANSPORTER"/>
    <property type="match status" value="1"/>
</dbReference>
<keyword evidence="6" id="KW-1185">Reference proteome</keyword>
<reference evidence="5 6" key="1">
    <citation type="journal article" date="2014" name="Genome Announc.">
        <title>Draft Genome Sequence of Moraxella bovoculi Strain 237T (ATCC BAA-1259T) Isolated from a Calf with Infectious Bovine Keratoconjunctivitis.</title>
        <authorList>
            <person name="Calcutt M.J."/>
            <person name="Foecking M.F."/>
            <person name="Martin N.T."/>
            <person name="Mhlanga-Mutangadura T."/>
            <person name="Reilly T.J."/>
        </authorList>
    </citation>
    <scope>NUCLEOTIDE SEQUENCE [LARGE SCALE GENOMIC DNA]</scope>
    <source>
        <strain evidence="5 6">237</strain>
    </source>
</reference>
<dbReference type="PIRSF" id="PIRSF002741">
    <property type="entry name" value="MppA"/>
    <property type="match status" value="1"/>
</dbReference>
<dbReference type="CDD" id="cd08490">
    <property type="entry name" value="PBP2_NikA_DppA_OppA_like_3"/>
    <property type="match status" value="1"/>
</dbReference>
<proteinExistence type="inferred from homology"/>
<dbReference type="InterPro" id="IPR023765">
    <property type="entry name" value="SBP_5_CS"/>
</dbReference>
<dbReference type="RefSeq" id="WP_036364458.1">
    <property type="nucleotide sequence ID" value="NZ_AOMT01000022.1"/>
</dbReference>
<evidence type="ECO:0000313" key="6">
    <source>
        <dbReference type="Proteomes" id="UP000035860"/>
    </source>
</evidence>
<dbReference type="SUPFAM" id="SSF53850">
    <property type="entry name" value="Periplasmic binding protein-like II"/>
    <property type="match status" value="1"/>
</dbReference>
<dbReference type="Proteomes" id="UP000035860">
    <property type="component" value="Unassembled WGS sequence"/>
</dbReference>
<organism evidence="5 6">
    <name type="scientific">Moraxella bovoculi 237</name>
    <dbReference type="NCBI Taxonomy" id="743974"/>
    <lineage>
        <taxon>Bacteria</taxon>
        <taxon>Pseudomonadati</taxon>
        <taxon>Pseudomonadota</taxon>
        <taxon>Gammaproteobacteria</taxon>
        <taxon>Moraxellales</taxon>
        <taxon>Moraxellaceae</taxon>
        <taxon>Moraxella</taxon>
    </lineage>
</organism>
<dbReference type="OrthoDB" id="9801912at2"/>
<evidence type="ECO:0000259" key="4">
    <source>
        <dbReference type="Pfam" id="PF00496"/>
    </source>
</evidence>
<name>A0A066UCH0_9GAMM</name>
<gene>
    <name evidence="5" type="ORF">MBO_04799</name>
</gene>
<feature type="signal peptide" evidence="3">
    <location>
        <begin position="1"/>
        <end position="23"/>
    </location>
</feature>